<evidence type="ECO:0000313" key="2">
    <source>
        <dbReference type="EMBL" id="MBS3696957.1"/>
    </source>
</evidence>
<keyword evidence="3" id="KW-1185">Reference proteome</keyword>
<keyword evidence="1" id="KW-0413">Isomerase</keyword>
<dbReference type="PANTHER" id="PTHR21198:SF3">
    <property type="entry name" value="GLUTAMATE RACEMASE"/>
    <property type="match status" value="1"/>
</dbReference>
<name>A0ABS5MM40_9STAP</name>
<dbReference type="EMBL" id="JAGXBM010000006">
    <property type="protein sequence ID" value="MBS3696957.1"/>
    <property type="molecule type" value="Genomic_DNA"/>
</dbReference>
<organism evidence="2 3">
    <name type="scientific">Mammaliicoccus fleurettii</name>
    <dbReference type="NCBI Taxonomy" id="150056"/>
    <lineage>
        <taxon>Bacteria</taxon>
        <taxon>Bacillati</taxon>
        <taxon>Bacillota</taxon>
        <taxon>Bacilli</taxon>
        <taxon>Bacillales</taxon>
        <taxon>Staphylococcaceae</taxon>
        <taxon>Mammaliicoccus</taxon>
    </lineage>
</organism>
<dbReference type="InterPro" id="IPR001920">
    <property type="entry name" value="Asp/Glu_race"/>
</dbReference>
<accession>A0ABS5MM40</accession>
<dbReference type="SUPFAM" id="SSF53681">
    <property type="entry name" value="Aspartate/glutamate racemase"/>
    <property type="match status" value="2"/>
</dbReference>
<proteinExistence type="predicted"/>
<evidence type="ECO:0000313" key="3">
    <source>
        <dbReference type="Proteomes" id="UP000681586"/>
    </source>
</evidence>
<protein>
    <submittedName>
        <fullName evidence="2">Aspartate/glutamate racemase family protein</fullName>
    </submittedName>
</protein>
<reference evidence="2 3" key="1">
    <citation type="submission" date="2021-05" db="EMBL/GenBank/DDBJ databases">
        <title>Staphylococcus fleurettii isolated from lake water in First Nation community in Manitoba, Canada.</title>
        <authorList>
            <person name="Bashar S."/>
            <person name="Murdock A."/>
            <person name="Patidar R."/>
            <person name="Golding G."/>
            <person name="Farenhorst A."/>
            <person name="Kumar A."/>
        </authorList>
    </citation>
    <scope>NUCLEOTIDE SEQUENCE [LARGE SCALE GENOMIC DNA]</scope>
    <source>
        <strain evidence="2 3">SF002</strain>
    </source>
</reference>
<dbReference type="PANTHER" id="PTHR21198">
    <property type="entry name" value="GLUTAMATE RACEMASE"/>
    <property type="match status" value="1"/>
</dbReference>
<dbReference type="RefSeq" id="WP_115337099.1">
    <property type="nucleotide sequence ID" value="NZ_JAEPSA010000008.1"/>
</dbReference>
<gene>
    <name evidence="2" type="ORF">JJQ58_05720</name>
</gene>
<evidence type="ECO:0000256" key="1">
    <source>
        <dbReference type="ARBA" id="ARBA00023235"/>
    </source>
</evidence>
<sequence>MSKLQNDLIKPIAVFDAGLGSYSIVELLRKEFPAQDLIYLADRNQFPYGRKSKSELKEVVKTTIHYLEKWEPSAIIIASNAPTITVLDEIKHEFETKVIGVYPPVKEAIEKSSSKQIGILGAQSLVESEEIDEYIQGESSESNVYKFNASPLIELVESGKFISDKYRTLMTVKQFIDNILENHEEIDVFTLSSTHLPWLYSYFKELYPHIMFINPAHTIVEKVQQNTSKGNGQIKSLVTTNEDYTMEDFETMLGMLNIQLEIEEIEI</sequence>
<comment type="caution">
    <text evidence="2">The sequence shown here is derived from an EMBL/GenBank/DDBJ whole genome shotgun (WGS) entry which is preliminary data.</text>
</comment>
<dbReference type="Gene3D" id="3.40.50.1860">
    <property type="match status" value="2"/>
</dbReference>
<dbReference type="Proteomes" id="UP000681586">
    <property type="component" value="Unassembled WGS sequence"/>
</dbReference>